<dbReference type="AlphaFoldDB" id="A0A9W6D4F9"/>
<feature type="transmembrane region" description="Helical" evidence="7">
    <location>
        <begin position="112"/>
        <end position="129"/>
    </location>
</feature>
<evidence type="ECO:0000259" key="8">
    <source>
        <dbReference type="PROSITE" id="PS51202"/>
    </source>
</evidence>
<dbReference type="Gene3D" id="3.30.70.1450">
    <property type="entry name" value="Regulator of K+ conductance, C-terminal domain"/>
    <property type="match status" value="1"/>
</dbReference>
<dbReference type="InterPro" id="IPR006037">
    <property type="entry name" value="RCK_C"/>
</dbReference>
<evidence type="ECO:0000313" key="10">
    <source>
        <dbReference type="Proteomes" id="UP001144372"/>
    </source>
</evidence>
<dbReference type="InterPro" id="IPR004680">
    <property type="entry name" value="Cit_transptr-like_dom"/>
</dbReference>
<dbReference type="CDD" id="cd01115">
    <property type="entry name" value="SLC13_permease"/>
    <property type="match status" value="1"/>
</dbReference>
<feature type="domain" description="RCK C-terminal" evidence="8">
    <location>
        <begin position="296"/>
        <end position="383"/>
    </location>
</feature>
<dbReference type="PANTHER" id="PTHR43652">
    <property type="entry name" value="BASIC AMINO ACID ANTIPORTER YFCC-RELATED"/>
    <property type="match status" value="1"/>
</dbReference>
<feature type="transmembrane region" description="Helical" evidence="7">
    <location>
        <begin position="569"/>
        <end position="589"/>
    </location>
</feature>
<organism evidence="9 10">
    <name type="scientific">Desulforhabdus amnigena</name>
    <dbReference type="NCBI Taxonomy" id="40218"/>
    <lineage>
        <taxon>Bacteria</taxon>
        <taxon>Pseudomonadati</taxon>
        <taxon>Thermodesulfobacteriota</taxon>
        <taxon>Syntrophobacteria</taxon>
        <taxon>Syntrophobacterales</taxon>
        <taxon>Syntrophobacteraceae</taxon>
        <taxon>Desulforhabdus</taxon>
    </lineage>
</organism>
<dbReference type="GO" id="GO:0006813">
    <property type="term" value="P:potassium ion transport"/>
    <property type="evidence" value="ECO:0007669"/>
    <property type="project" value="InterPro"/>
</dbReference>
<evidence type="ECO:0000256" key="5">
    <source>
        <dbReference type="ARBA" id="ARBA00022989"/>
    </source>
</evidence>
<dbReference type="EMBL" id="BSDR01000001">
    <property type="protein sequence ID" value="GLI34388.1"/>
    <property type="molecule type" value="Genomic_DNA"/>
</dbReference>
<dbReference type="SUPFAM" id="SSF116726">
    <property type="entry name" value="TrkA C-terminal domain-like"/>
    <property type="match status" value="1"/>
</dbReference>
<proteinExistence type="predicted"/>
<reference evidence="9" key="1">
    <citation type="submission" date="2022-12" db="EMBL/GenBank/DDBJ databases">
        <title>Reference genome sequencing for broad-spectrum identification of bacterial and archaeal isolates by mass spectrometry.</title>
        <authorList>
            <person name="Sekiguchi Y."/>
            <person name="Tourlousse D.M."/>
        </authorList>
    </citation>
    <scope>NUCLEOTIDE SEQUENCE</scope>
    <source>
        <strain evidence="9">ASRB1</strain>
    </source>
</reference>
<dbReference type="GO" id="GO:0005886">
    <property type="term" value="C:plasma membrane"/>
    <property type="evidence" value="ECO:0007669"/>
    <property type="project" value="TreeGrafter"/>
</dbReference>
<evidence type="ECO:0000256" key="2">
    <source>
        <dbReference type="ARBA" id="ARBA00022448"/>
    </source>
</evidence>
<feature type="transmembrane region" description="Helical" evidence="7">
    <location>
        <begin position="171"/>
        <end position="193"/>
    </location>
</feature>
<feature type="transmembrane region" description="Helical" evidence="7">
    <location>
        <begin position="510"/>
        <end position="526"/>
    </location>
</feature>
<dbReference type="Pfam" id="PF03600">
    <property type="entry name" value="CitMHS"/>
    <property type="match status" value="1"/>
</dbReference>
<keyword evidence="6 7" id="KW-0472">Membrane</keyword>
<dbReference type="PROSITE" id="PS51202">
    <property type="entry name" value="RCK_C"/>
    <property type="match status" value="1"/>
</dbReference>
<dbReference type="Proteomes" id="UP001144372">
    <property type="component" value="Unassembled WGS sequence"/>
</dbReference>
<keyword evidence="5 7" id="KW-1133">Transmembrane helix</keyword>
<sequence>MELWIVSTILVVTIFLLVTEKIPIDLTAIGVLVALMVTGILEPKEALGGFANPAVITVASMFILTRGLNRTGALAYVSEKMIEYSRGNDRRILIMAMLGTAIPSAFLNNTPVVILFISIIMSVCCEYGLSPSKYLIPVSYSSIVAGTCTLIGTSTNILISDLSVKYGYGAIAMFELSSLGIPMAIIVITFLYFAASHSMPQHKAPVCELSGEAAPRYLAEFSVPAQSKLIHLDPYEFFNENYPSIELFELIRGPFIYYPEREKLKTSEKDLLFVKGSASDLVAILHESIVELPHKVKELNFSASDEDSIIVELIIPPESKFIGEQPIQSNMQGELGIQIIAVKRKGIHYSRQKLRNLNLSIGDILLIHCTREKLEELRNNSDLIILEDVHHRIINKKKAPVALLIFIGMIFAATMGVVDIVVGAATAVFLMILTGCIQARDAYRSLDVKILLLIIGTIALGTAMEKTGAAKVYTEEFLTPFRGQSPILILSVFLLLTSTLTQFMSNNATAVLLLPIAISTALSIGVDPRPFIIGVCFGASCSYASPLGYQTNLLIYGPGGYRFKDFLKLGIPLNLLTWLLSSLLIPVIWPF</sequence>
<evidence type="ECO:0000256" key="7">
    <source>
        <dbReference type="SAM" id="Phobius"/>
    </source>
</evidence>
<evidence type="ECO:0000256" key="1">
    <source>
        <dbReference type="ARBA" id="ARBA00004141"/>
    </source>
</evidence>
<gene>
    <name evidence="9" type="ORF">DAMNIGENAA_18210</name>
</gene>
<dbReference type="InterPro" id="IPR051679">
    <property type="entry name" value="DASS-Related_Transporters"/>
</dbReference>
<dbReference type="PANTHER" id="PTHR43652:SF2">
    <property type="entry name" value="BASIC AMINO ACID ANTIPORTER YFCC-RELATED"/>
    <property type="match status" value="1"/>
</dbReference>
<evidence type="ECO:0000256" key="6">
    <source>
        <dbReference type="ARBA" id="ARBA00023136"/>
    </source>
</evidence>
<feature type="transmembrane region" description="Helical" evidence="7">
    <location>
        <begin position="401"/>
        <end position="434"/>
    </location>
</feature>
<keyword evidence="4" id="KW-0677">Repeat</keyword>
<accession>A0A9W6D4F9</accession>
<feature type="transmembrane region" description="Helical" evidence="7">
    <location>
        <begin position="531"/>
        <end position="549"/>
    </location>
</feature>
<evidence type="ECO:0000256" key="3">
    <source>
        <dbReference type="ARBA" id="ARBA00022692"/>
    </source>
</evidence>
<comment type="subcellular location">
    <subcellularLocation>
        <location evidence="1">Membrane</location>
        <topology evidence="1">Multi-pass membrane protein</topology>
    </subcellularLocation>
</comment>
<feature type="transmembrane region" description="Helical" evidence="7">
    <location>
        <begin position="47"/>
        <end position="69"/>
    </location>
</feature>
<feature type="transmembrane region" description="Helical" evidence="7">
    <location>
        <begin position="138"/>
        <end position="159"/>
    </location>
</feature>
<feature type="transmembrane region" description="Helical" evidence="7">
    <location>
        <begin position="485"/>
        <end position="504"/>
    </location>
</feature>
<name>A0A9W6D4F9_9BACT</name>
<dbReference type="InterPro" id="IPR036721">
    <property type="entry name" value="RCK_C_sf"/>
</dbReference>
<dbReference type="GO" id="GO:0008324">
    <property type="term" value="F:monoatomic cation transmembrane transporter activity"/>
    <property type="evidence" value="ECO:0007669"/>
    <property type="project" value="InterPro"/>
</dbReference>
<keyword evidence="3 7" id="KW-0812">Transmembrane</keyword>
<evidence type="ECO:0000313" key="9">
    <source>
        <dbReference type="EMBL" id="GLI34388.1"/>
    </source>
</evidence>
<keyword evidence="2" id="KW-0813">Transport</keyword>
<feature type="transmembrane region" description="Helical" evidence="7">
    <location>
        <begin position="446"/>
        <end position="464"/>
    </location>
</feature>
<evidence type="ECO:0000256" key="4">
    <source>
        <dbReference type="ARBA" id="ARBA00022737"/>
    </source>
</evidence>
<protein>
    <submittedName>
        <fullName evidence="9">Sodium:sulfate symporter</fullName>
    </submittedName>
</protein>
<keyword evidence="10" id="KW-1185">Reference proteome</keyword>
<comment type="caution">
    <text evidence="9">The sequence shown here is derived from an EMBL/GenBank/DDBJ whole genome shotgun (WGS) entry which is preliminary data.</text>
</comment>
<dbReference type="RefSeq" id="WP_281793641.1">
    <property type="nucleotide sequence ID" value="NZ_BSDR01000001.1"/>
</dbReference>
<feature type="transmembrane region" description="Helical" evidence="7">
    <location>
        <begin position="22"/>
        <end position="41"/>
    </location>
</feature>